<dbReference type="Pfam" id="PF07963">
    <property type="entry name" value="N_methyl"/>
    <property type="match status" value="1"/>
</dbReference>
<dbReference type="InterPro" id="IPR012902">
    <property type="entry name" value="N_methyl_site"/>
</dbReference>
<keyword evidence="3" id="KW-1185">Reference proteome</keyword>
<name>A0A7W9SNZ6_ARMRO</name>
<protein>
    <submittedName>
        <fullName evidence="2">Prepilin-type N-terminal cleavage/methylation domain-containing protein/prepilin-type processing-associated H-X9-DG protein</fullName>
    </submittedName>
</protein>
<dbReference type="InterPro" id="IPR011453">
    <property type="entry name" value="DUF1559"/>
</dbReference>
<reference evidence="2 3" key="1">
    <citation type="submission" date="2020-08" db="EMBL/GenBank/DDBJ databases">
        <title>Genomic Encyclopedia of Type Strains, Phase IV (KMG-IV): sequencing the most valuable type-strain genomes for metagenomic binning, comparative biology and taxonomic classification.</title>
        <authorList>
            <person name="Goeker M."/>
        </authorList>
    </citation>
    <scope>NUCLEOTIDE SEQUENCE [LARGE SCALE GENOMIC DNA]</scope>
    <source>
        <strain evidence="2 3">DSM 23562</strain>
    </source>
</reference>
<evidence type="ECO:0000313" key="3">
    <source>
        <dbReference type="Proteomes" id="UP000520814"/>
    </source>
</evidence>
<dbReference type="AlphaFoldDB" id="A0A7W9SNZ6"/>
<evidence type="ECO:0000313" key="2">
    <source>
        <dbReference type="EMBL" id="MBB6049363.1"/>
    </source>
</evidence>
<dbReference type="SUPFAM" id="SSF54523">
    <property type="entry name" value="Pili subunits"/>
    <property type="match status" value="1"/>
</dbReference>
<dbReference type="EMBL" id="JACHGW010000001">
    <property type="protein sequence ID" value="MBB6049363.1"/>
    <property type="molecule type" value="Genomic_DNA"/>
</dbReference>
<comment type="caution">
    <text evidence="2">The sequence shown here is derived from an EMBL/GenBank/DDBJ whole genome shotgun (WGS) entry which is preliminary data.</text>
</comment>
<gene>
    <name evidence="2" type="ORF">HNQ39_001125</name>
</gene>
<dbReference type="Proteomes" id="UP000520814">
    <property type="component" value="Unassembled WGS sequence"/>
</dbReference>
<dbReference type="InterPro" id="IPR045584">
    <property type="entry name" value="Pilin-like"/>
</dbReference>
<dbReference type="RefSeq" id="WP_221289821.1">
    <property type="nucleotide sequence ID" value="NZ_JACHGW010000001.1"/>
</dbReference>
<accession>A0A7W9SNZ6</accession>
<proteinExistence type="predicted"/>
<organism evidence="2 3">
    <name type="scientific">Armatimonas rosea</name>
    <dbReference type="NCBI Taxonomy" id="685828"/>
    <lineage>
        <taxon>Bacteria</taxon>
        <taxon>Bacillati</taxon>
        <taxon>Armatimonadota</taxon>
        <taxon>Armatimonadia</taxon>
        <taxon>Armatimonadales</taxon>
        <taxon>Armatimonadaceae</taxon>
        <taxon>Armatimonas</taxon>
    </lineage>
</organism>
<sequence>MKRHAFTLIELLVVIAIIAILAAILFPVFAQAREKARSASCLSNMKQIGIAAMMYLQDYDERMPSDAGVARPACPAALDGDWGKDFWVFHFYPYIKQRAGNIQQQGASIFNCPSGSSLHEMDMPGDYVCYGFTPQWLQQNWNLVPRANGSFAWYNSYAINEHLCDAEFPNEGPELARWEEPANSYMILEANKSELEGDELSRTPGTFAKNNWIGAQVRHSEGMNITYLDGHAKWLRVSYGTLSSSSATRANWISPPGAANSQFDCGPWTAPGNDNVRFDNGQPCK</sequence>
<dbReference type="NCBIfam" id="TIGR02532">
    <property type="entry name" value="IV_pilin_GFxxxE"/>
    <property type="match status" value="1"/>
</dbReference>
<dbReference type="Pfam" id="PF07596">
    <property type="entry name" value="SBP_bac_10"/>
    <property type="match status" value="1"/>
</dbReference>
<dbReference type="Gene3D" id="3.30.700.10">
    <property type="entry name" value="Glycoprotein, Type 4 Pilin"/>
    <property type="match status" value="1"/>
</dbReference>
<evidence type="ECO:0000259" key="1">
    <source>
        <dbReference type="Pfam" id="PF07596"/>
    </source>
</evidence>
<feature type="domain" description="DUF1559" evidence="1">
    <location>
        <begin position="31"/>
        <end position="98"/>
    </location>
</feature>
<dbReference type="PANTHER" id="PTHR30093">
    <property type="entry name" value="GENERAL SECRETION PATHWAY PROTEIN G"/>
    <property type="match status" value="1"/>
</dbReference>